<dbReference type="Proteomes" id="UP000077755">
    <property type="component" value="Chromosome 2"/>
</dbReference>
<reference evidence="1" key="2">
    <citation type="submission" date="2022-03" db="EMBL/GenBank/DDBJ databases">
        <title>Draft title - Genomic analysis of global carrot germplasm unveils the trajectory of domestication and the origin of high carotenoid orange carrot.</title>
        <authorList>
            <person name="Iorizzo M."/>
            <person name="Ellison S."/>
            <person name="Senalik D."/>
            <person name="Macko-Podgorni A."/>
            <person name="Grzebelus D."/>
            <person name="Bostan H."/>
            <person name="Rolling W."/>
            <person name="Curaba J."/>
            <person name="Simon P."/>
        </authorList>
    </citation>
    <scope>NUCLEOTIDE SEQUENCE</scope>
    <source>
        <tissue evidence="1">Leaf</tissue>
    </source>
</reference>
<evidence type="ECO:0000313" key="2">
    <source>
        <dbReference type="Proteomes" id="UP000077755"/>
    </source>
</evidence>
<dbReference type="Gramene" id="KZN05265">
    <property type="protein sequence ID" value="KZN05265"/>
    <property type="gene ID" value="DCAR_006102"/>
</dbReference>
<accession>A0A161X2P0</accession>
<organism evidence="1 2">
    <name type="scientific">Daucus carota subsp. sativus</name>
    <name type="common">Carrot</name>
    <dbReference type="NCBI Taxonomy" id="79200"/>
    <lineage>
        <taxon>Eukaryota</taxon>
        <taxon>Viridiplantae</taxon>
        <taxon>Streptophyta</taxon>
        <taxon>Embryophyta</taxon>
        <taxon>Tracheophyta</taxon>
        <taxon>Spermatophyta</taxon>
        <taxon>Magnoliopsida</taxon>
        <taxon>eudicotyledons</taxon>
        <taxon>Gunneridae</taxon>
        <taxon>Pentapetalae</taxon>
        <taxon>asterids</taxon>
        <taxon>campanulids</taxon>
        <taxon>Apiales</taxon>
        <taxon>Apiaceae</taxon>
        <taxon>Apioideae</taxon>
        <taxon>Scandiceae</taxon>
        <taxon>Daucinae</taxon>
        <taxon>Daucus</taxon>
        <taxon>Daucus sect. Daucus</taxon>
    </lineage>
</organism>
<dbReference type="EMBL" id="CP093344">
    <property type="protein sequence ID" value="WOG87630.1"/>
    <property type="molecule type" value="Genomic_DNA"/>
</dbReference>
<proteinExistence type="predicted"/>
<reference evidence="1" key="1">
    <citation type="journal article" date="2016" name="Nat. Genet.">
        <title>A high-quality carrot genome assembly provides new insights into carotenoid accumulation and asterid genome evolution.</title>
        <authorList>
            <person name="Iorizzo M."/>
            <person name="Ellison S."/>
            <person name="Senalik D."/>
            <person name="Zeng P."/>
            <person name="Satapoomin P."/>
            <person name="Huang J."/>
            <person name="Bowman M."/>
            <person name="Iovene M."/>
            <person name="Sanseverino W."/>
            <person name="Cavagnaro P."/>
            <person name="Yildiz M."/>
            <person name="Macko-Podgorni A."/>
            <person name="Moranska E."/>
            <person name="Grzebelus E."/>
            <person name="Grzebelus D."/>
            <person name="Ashrafi H."/>
            <person name="Zheng Z."/>
            <person name="Cheng S."/>
            <person name="Spooner D."/>
            <person name="Van Deynze A."/>
            <person name="Simon P."/>
        </authorList>
    </citation>
    <scope>NUCLEOTIDE SEQUENCE</scope>
    <source>
        <tissue evidence="1">Leaf</tissue>
    </source>
</reference>
<dbReference type="AlphaFoldDB" id="A0A161X2P0"/>
<keyword evidence="2" id="KW-1185">Reference proteome</keyword>
<protein>
    <submittedName>
        <fullName evidence="1">Uncharacterized protein</fullName>
    </submittedName>
</protein>
<gene>
    <name evidence="1" type="ORF">DCAR_0206860</name>
</gene>
<name>A0A161X2P0_DAUCS</name>
<evidence type="ECO:0000313" key="1">
    <source>
        <dbReference type="EMBL" id="WOG87630.1"/>
    </source>
</evidence>
<sequence>MPIEKWTAPAGTWFLLPEVSAFLSKSVDWAFLHHHWKLLDRHEEGGQFKCLLKTISNVSVELPPEHASELALNLLKRVREFNMHLTEVYFYRNLRPMLTEGTTLKRIIVQDRRAIGCGKPMEDSLVQQLLLQPATIQELRYLKLLNS</sequence>